<evidence type="ECO:0000313" key="1">
    <source>
        <dbReference type="EMBL" id="EYC13469.1"/>
    </source>
</evidence>
<comment type="caution">
    <text evidence="1">The sequence shown here is derived from an EMBL/GenBank/DDBJ whole genome shotgun (WGS) entry which is preliminary data.</text>
</comment>
<proteinExistence type="predicted"/>
<dbReference type="AlphaFoldDB" id="A0A016UDR6"/>
<evidence type="ECO:0000313" key="2">
    <source>
        <dbReference type="Proteomes" id="UP000024635"/>
    </source>
</evidence>
<dbReference type="Proteomes" id="UP000024635">
    <property type="component" value="Unassembled WGS sequence"/>
</dbReference>
<dbReference type="EMBL" id="JARK01001379">
    <property type="protein sequence ID" value="EYC13469.1"/>
    <property type="molecule type" value="Genomic_DNA"/>
</dbReference>
<sequence length="105" mass="11412">MKNTNESIVGTYLIRLSTVINDHSSADRPSERRQQDAARDGGRCVDHVAALKGVEEKASFMDCGRKPQCRTAANCVLPSESRHLEFTAGVLSASLKPSDLSNLHS</sequence>
<keyword evidence="2" id="KW-1185">Reference proteome</keyword>
<gene>
    <name evidence="1" type="primary">Acey_s0043.g728</name>
    <name evidence="1" type="ORF">Y032_0043g728</name>
</gene>
<reference evidence="2" key="1">
    <citation type="journal article" date="2015" name="Nat. Genet.">
        <title>The genome and transcriptome of the zoonotic hookworm Ancylostoma ceylanicum identify infection-specific gene families.</title>
        <authorList>
            <person name="Schwarz E.M."/>
            <person name="Hu Y."/>
            <person name="Antoshechkin I."/>
            <person name="Miller M.M."/>
            <person name="Sternberg P.W."/>
            <person name="Aroian R.V."/>
        </authorList>
    </citation>
    <scope>NUCLEOTIDE SEQUENCE</scope>
    <source>
        <strain evidence="2">HY135</strain>
    </source>
</reference>
<protein>
    <submittedName>
        <fullName evidence="1">Uncharacterized protein</fullName>
    </submittedName>
</protein>
<organism evidence="1 2">
    <name type="scientific">Ancylostoma ceylanicum</name>
    <dbReference type="NCBI Taxonomy" id="53326"/>
    <lineage>
        <taxon>Eukaryota</taxon>
        <taxon>Metazoa</taxon>
        <taxon>Ecdysozoa</taxon>
        <taxon>Nematoda</taxon>
        <taxon>Chromadorea</taxon>
        <taxon>Rhabditida</taxon>
        <taxon>Rhabditina</taxon>
        <taxon>Rhabditomorpha</taxon>
        <taxon>Strongyloidea</taxon>
        <taxon>Ancylostomatidae</taxon>
        <taxon>Ancylostomatinae</taxon>
        <taxon>Ancylostoma</taxon>
    </lineage>
</organism>
<accession>A0A016UDR6</accession>
<name>A0A016UDR6_9BILA</name>